<dbReference type="Gene3D" id="2.60.98.20">
    <property type="entry name" value="Flagellar hook protein FlgE"/>
    <property type="match status" value="1"/>
</dbReference>
<sequence length="416" mass="42870">MFTSFSTALSALGAHTTAIDVVGNNLANLNTPGYKASVVAFSDLVTQSLGAGLGETQVGFGVARPTTIRQFSQGAIQASSGPLDVAIQGDGFLVVRDPNSDSVLYTRGGNLQVNKAGSLVTATGFRLQGWNEVNGVLDTTQPPTDVSVPVGTLRAPVATTNISFDLNLDASATAGPPATTFSTSIEVFDSLGGSHTVSVTFTKTANPGEWTYGMSVPDADLTTPPFTAVTGTVQFDSLGKMSAPLVTDPKPGMVVTGLSNGAADLSIAWSLFNGPTPRLTQFSESSAVSANSQDGFAAAQLVRVGIGDGGRVLAQYSNGQQVAVGQLAMASIRNPESMIAVGNNNYQLSARTALPAVGLPDTGGRGKIMGGAVEYSTVDIAREFTNLIVLQRGYQANAKVVTAVDEISQDTINLKR</sequence>
<dbReference type="InterPro" id="IPR037058">
    <property type="entry name" value="Falgellar_hook_FlgE_sf"/>
</dbReference>
<name>A0A7S7NPV3_PALFE</name>
<evidence type="ECO:0000259" key="8">
    <source>
        <dbReference type="Pfam" id="PF07559"/>
    </source>
</evidence>
<evidence type="ECO:0000256" key="2">
    <source>
        <dbReference type="ARBA" id="ARBA00009677"/>
    </source>
</evidence>
<dbReference type="InterPro" id="IPR011491">
    <property type="entry name" value="FlgE_D2"/>
</dbReference>
<keyword evidence="10" id="KW-0282">Flagellum</keyword>
<keyword evidence="4 5" id="KW-0975">Bacterial flagellum</keyword>
<dbReference type="EMBL" id="CP063849">
    <property type="protein sequence ID" value="QOY87587.1"/>
    <property type="molecule type" value="Genomic_DNA"/>
</dbReference>
<keyword evidence="10" id="KW-0969">Cilium</keyword>
<dbReference type="InterPro" id="IPR019776">
    <property type="entry name" value="Flagellar_basal_body_rod_CS"/>
</dbReference>
<dbReference type="InterPro" id="IPR037925">
    <property type="entry name" value="FlgE/F/G-like"/>
</dbReference>
<dbReference type="Pfam" id="PF07559">
    <property type="entry name" value="FlgE_D2"/>
    <property type="match status" value="1"/>
</dbReference>
<dbReference type="AlphaFoldDB" id="A0A7S7NPV3"/>
<evidence type="ECO:0000313" key="10">
    <source>
        <dbReference type="EMBL" id="QOY87587.1"/>
    </source>
</evidence>
<dbReference type="InterPro" id="IPR001444">
    <property type="entry name" value="Flag_bb_rod_N"/>
</dbReference>
<dbReference type="SUPFAM" id="SSF117143">
    <property type="entry name" value="Flagellar hook protein flgE"/>
    <property type="match status" value="1"/>
</dbReference>
<evidence type="ECO:0000256" key="5">
    <source>
        <dbReference type="RuleBase" id="RU362116"/>
    </source>
</evidence>
<comment type="similarity">
    <text evidence="2 5">Belongs to the flagella basal body rod proteins family.</text>
</comment>
<comment type="function">
    <text evidence="5">A flexible structure which links the flagellar filament to the drive apparatus in the basal body.</text>
</comment>
<dbReference type="PANTHER" id="PTHR30435:SF1">
    <property type="entry name" value="FLAGELLAR HOOK PROTEIN FLGE"/>
    <property type="match status" value="1"/>
</dbReference>
<dbReference type="GO" id="GO:0071978">
    <property type="term" value="P:bacterial-type flagellum-dependent swarming motility"/>
    <property type="evidence" value="ECO:0007669"/>
    <property type="project" value="TreeGrafter"/>
</dbReference>
<dbReference type="Pfam" id="PF06429">
    <property type="entry name" value="Flg_bbr_C"/>
    <property type="match status" value="1"/>
</dbReference>
<protein>
    <recommendedName>
        <fullName evidence="3 5">Flagellar hook protein FlgE</fullName>
    </recommendedName>
</protein>
<dbReference type="PROSITE" id="PS00588">
    <property type="entry name" value="FLAGELLA_BB_ROD"/>
    <property type="match status" value="1"/>
</dbReference>
<dbReference type="GO" id="GO:0009425">
    <property type="term" value="C:bacterial-type flagellum basal body"/>
    <property type="evidence" value="ECO:0007669"/>
    <property type="project" value="UniProtKB-SubCell"/>
</dbReference>
<dbReference type="InterPro" id="IPR053967">
    <property type="entry name" value="LlgE_F_G-like_D1"/>
</dbReference>
<reference evidence="10 11" key="1">
    <citation type="submission" date="2020-10" db="EMBL/GenBank/DDBJ databases">
        <title>Complete genome sequence of Paludibaculum fermentans P105T, a facultatively anaerobic acidobacterium capable of dissimilatory Fe(III) reduction.</title>
        <authorList>
            <person name="Dedysh S.N."/>
            <person name="Beletsky A.V."/>
            <person name="Kulichevskaya I.S."/>
            <person name="Mardanov A.V."/>
            <person name="Ravin N.V."/>
        </authorList>
    </citation>
    <scope>NUCLEOTIDE SEQUENCE [LARGE SCALE GENOMIC DNA]</scope>
    <source>
        <strain evidence="10 11">P105</strain>
    </source>
</reference>
<keyword evidence="11" id="KW-1185">Reference proteome</keyword>
<keyword evidence="10" id="KW-0966">Cell projection</keyword>
<dbReference type="GO" id="GO:0009424">
    <property type="term" value="C:bacterial-type flagellum hook"/>
    <property type="evidence" value="ECO:0007669"/>
    <property type="project" value="TreeGrafter"/>
</dbReference>
<dbReference type="KEGG" id="pfer:IRI77_33340"/>
<feature type="domain" description="Flagellar basal-body/hook protein C-terminal" evidence="7">
    <location>
        <begin position="370"/>
        <end position="414"/>
    </location>
</feature>
<comment type="subcellular location">
    <subcellularLocation>
        <location evidence="1 5">Bacterial flagellum basal body</location>
    </subcellularLocation>
</comment>
<dbReference type="Pfam" id="PF00460">
    <property type="entry name" value="Flg_bb_rod"/>
    <property type="match status" value="1"/>
</dbReference>
<feature type="domain" description="Flagellar basal body rod protein N-terminal" evidence="6">
    <location>
        <begin position="7"/>
        <end position="35"/>
    </location>
</feature>
<dbReference type="Pfam" id="PF22692">
    <property type="entry name" value="LlgE_F_G_D1"/>
    <property type="match status" value="1"/>
</dbReference>
<dbReference type="InterPro" id="IPR010930">
    <property type="entry name" value="Flg_bb/hook_C_dom"/>
</dbReference>
<dbReference type="RefSeq" id="WP_194449254.1">
    <property type="nucleotide sequence ID" value="NZ_CP063849.1"/>
</dbReference>
<feature type="domain" description="Flagellar hook protein FlgE D2" evidence="8">
    <location>
        <begin position="177"/>
        <end position="296"/>
    </location>
</feature>
<dbReference type="NCBIfam" id="TIGR03506">
    <property type="entry name" value="FlgEFG_subfam"/>
    <property type="match status" value="1"/>
</dbReference>
<dbReference type="PANTHER" id="PTHR30435">
    <property type="entry name" value="FLAGELLAR PROTEIN"/>
    <property type="match status" value="1"/>
</dbReference>
<dbReference type="Proteomes" id="UP000593892">
    <property type="component" value="Chromosome"/>
</dbReference>
<evidence type="ECO:0000256" key="3">
    <source>
        <dbReference type="ARBA" id="ARBA00019015"/>
    </source>
</evidence>
<accession>A0A7S7NPV3</accession>
<evidence type="ECO:0000259" key="9">
    <source>
        <dbReference type="Pfam" id="PF22692"/>
    </source>
</evidence>
<organism evidence="10 11">
    <name type="scientific">Paludibaculum fermentans</name>
    <dbReference type="NCBI Taxonomy" id="1473598"/>
    <lineage>
        <taxon>Bacteria</taxon>
        <taxon>Pseudomonadati</taxon>
        <taxon>Acidobacteriota</taxon>
        <taxon>Terriglobia</taxon>
        <taxon>Bryobacterales</taxon>
        <taxon>Bryobacteraceae</taxon>
        <taxon>Paludibaculum</taxon>
    </lineage>
</organism>
<evidence type="ECO:0000313" key="11">
    <source>
        <dbReference type="Proteomes" id="UP000593892"/>
    </source>
</evidence>
<feature type="domain" description="Flagellar hook protein FlgE/F/G-like D1" evidence="9">
    <location>
        <begin position="86"/>
        <end position="149"/>
    </location>
</feature>
<dbReference type="GO" id="GO:0005829">
    <property type="term" value="C:cytosol"/>
    <property type="evidence" value="ECO:0007669"/>
    <property type="project" value="TreeGrafter"/>
</dbReference>
<evidence type="ECO:0000259" key="7">
    <source>
        <dbReference type="Pfam" id="PF06429"/>
    </source>
</evidence>
<evidence type="ECO:0000256" key="4">
    <source>
        <dbReference type="ARBA" id="ARBA00023143"/>
    </source>
</evidence>
<proteinExistence type="inferred from homology"/>
<evidence type="ECO:0000259" key="6">
    <source>
        <dbReference type="Pfam" id="PF00460"/>
    </source>
</evidence>
<dbReference type="InterPro" id="IPR020013">
    <property type="entry name" value="Flagellar_FlgE/F/G"/>
</dbReference>
<evidence type="ECO:0000256" key="1">
    <source>
        <dbReference type="ARBA" id="ARBA00004117"/>
    </source>
</evidence>
<gene>
    <name evidence="10" type="ORF">IRI77_33340</name>
</gene>